<gene>
    <name evidence="9" type="ORF">BOKJ2_LOCUS5495</name>
</gene>
<accession>A0A811KDJ4</accession>
<dbReference type="GO" id="GO:0005524">
    <property type="term" value="F:ATP binding"/>
    <property type="evidence" value="ECO:0007669"/>
    <property type="project" value="UniProtKB-KW"/>
</dbReference>
<dbReference type="OrthoDB" id="192887at2759"/>
<keyword evidence="4" id="KW-0418">Kinase</keyword>
<protein>
    <recommendedName>
        <fullName evidence="8">Protein kinase domain-containing protein</fullName>
    </recommendedName>
</protein>
<sequence length="435" mass="50893">MPAYDYQGYIREPASVDSTYSTGSGSFIQYPNENINNQNFQYSPEAAPIIQRPTMVMNQYSLQLDKLIGSGAFGRVHSWTNPRNGHRLAIKMISNIFTTIPSSRRVYRELMIMRSVHHDNVLGMLDVAKPVRTEYHNIFVFTELMETDLHKVIVSPQRLIPIHITLFMYQLLRGLKYLHSANIIHRDLKPSNLLINSNCHLKICDFGLSRLWDEKVREPMSIEVITMYYRPPEILMGNCHYTKAVDMWSAGCIWAELLLRRPLFQGATEEEQIERMFQFLGPPLLQEMPGISQHYQHHIVNSQTQRRQDDRKWLQFQLDPQDLALLRAMLSYDERKRPSCEEVLRHRYLVEPRIIFHQELCTCCVNGQINCGNLEPTHPHPLSVQMEHQIRQKTIYQLKVEVASKLNEWSQMHITDDAEFLQKIAQNMGNRNGYL</sequence>
<comment type="caution">
    <text evidence="9">The sequence shown here is derived from an EMBL/GenBank/DDBJ whole genome shotgun (WGS) entry which is preliminary data.</text>
</comment>
<evidence type="ECO:0000256" key="3">
    <source>
        <dbReference type="ARBA" id="ARBA00022741"/>
    </source>
</evidence>
<dbReference type="SUPFAM" id="SSF56112">
    <property type="entry name" value="Protein kinase-like (PK-like)"/>
    <property type="match status" value="1"/>
</dbReference>
<keyword evidence="3" id="KW-0547">Nucleotide-binding</keyword>
<reference evidence="9" key="1">
    <citation type="submission" date="2020-09" db="EMBL/GenBank/DDBJ databases">
        <authorList>
            <person name="Kikuchi T."/>
        </authorList>
    </citation>
    <scope>NUCLEOTIDE SEQUENCE</scope>
    <source>
        <strain evidence="9">SH1</strain>
    </source>
</reference>
<dbReference type="EMBL" id="CAJFDH010000003">
    <property type="protein sequence ID" value="CAD5214243.1"/>
    <property type="molecule type" value="Genomic_DNA"/>
</dbReference>
<evidence type="ECO:0000313" key="9">
    <source>
        <dbReference type="EMBL" id="CAD5214243.1"/>
    </source>
</evidence>
<dbReference type="AlphaFoldDB" id="A0A811KDJ4"/>
<evidence type="ECO:0000256" key="1">
    <source>
        <dbReference type="ARBA" id="ARBA00022527"/>
    </source>
</evidence>
<dbReference type="FunFam" id="1.10.510.10:FF:000624">
    <property type="entry name" value="Mitogen-activated protein kinase"/>
    <property type="match status" value="1"/>
</dbReference>
<evidence type="ECO:0000256" key="2">
    <source>
        <dbReference type="ARBA" id="ARBA00022679"/>
    </source>
</evidence>
<proteinExistence type="predicted"/>
<dbReference type="PROSITE" id="PS00108">
    <property type="entry name" value="PROTEIN_KINASE_ST"/>
    <property type="match status" value="1"/>
</dbReference>
<organism evidence="9 10">
    <name type="scientific">Bursaphelenchus okinawaensis</name>
    <dbReference type="NCBI Taxonomy" id="465554"/>
    <lineage>
        <taxon>Eukaryota</taxon>
        <taxon>Metazoa</taxon>
        <taxon>Ecdysozoa</taxon>
        <taxon>Nematoda</taxon>
        <taxon>Chromadorea</taxon>
        <taxon>Rhabditida</taxon>
        <taxon>Tylenchina</taxon>
        <taxon>Tylenchomorpha</taxon>
        <taxon>Aphelenchoidea</taxon>
        <taxon>Aphelenchoididae</taxon>
        <taxon>Bursaphelenchus</taxon>
    </lineage>
</organism>
<dbReference type="EMBL" id="CAJFCW020000003">
    <property type="protein sequence ID" value="CAG9102375.1"/>
    <property type="molecule type" value="Genomic_DNA"/>
</dbReference>
<evidence type="ECO:0000256" key="5">
    <source>
        <dbReference type="ARBA" id="ARBA00022840"/>
    </source>
</evidence>
<keyword evidence="1" id="KW-0723">Serine/threonine-protein kinase</keyword>
<dbReference type="Proteomes" id="UP000614601">
    <property type="component" value="Unassembled WGS sequence"/>
</dbReference>
<feature type="domain" description="Protein kinase" evidence="8">
    <location>
        <begin position="62"/>
        <end position="349"/>
    </location>
</feature>
<dbReference type="PANTHER" id="PTHR24055">
    <property type="entry name" value="MITOGEN-ACTIVATED PROTEIN KINASE"/>
    <property type="match status" value="1"/>
</dbReference>
<evidence type="ECO:0000256" key="6">
    <source>
        <dbReference type="ARBA" id="ARBA00047592"/>
    </source>
</evidence>
<evidence type="ECO:0000256" key="7">
    <source>
        <dbReference type="ARBA" id="ARBA00048312"/>
    </source>
</evidence>
<dbReference type="Gene3D" id="1.10.510.10">
    <property type="entry name" value="Transferase(Phosphotransferase) domain 1"/>
    <property type="match status" value="1"/>
</dbReference>
<dbReference type="GO" id="GO:0005737">
    <property type="term" value="C:cytoplasm"/>
    <property type="evidence" value="ECO:0007669"/>
    <property type="project" value="UniProtKB-ARBA"/>
</dbReference>
<dbReference type="SMART" id="SM00220">
    <property type="entry name" value="S_TKc"/>
    <property type="match status" value="1"/>
</dbReference>
<dbReference type="PROSITE" id="PS50011">
    <property type="entry name" value="PROTEIN_KINASE_DOM"/>
    <property type="match status" value="1"/>
</dbReference>
<evidence type="ECO:0000256" key="4">
    <source>
        <dbReference type="ARBA" id="ARBA00022777"/>
    </source>
</evidence>
<comment type="catalytic activity">
    <reaction evidence="7">
        <text>L-seryl-[protein] + ATP = O-phospho-L-seryl-[protein] + ADP + H(+)</text>
        <dbReference type="Rhea" id="RHEA:17989"/>
        <dbReference type="Rhea" id="RHEA-COMP:9863"/>
        <dbReference type="Rhea" id="RHEA-COMP:11604"/>
        <dbReference type="ChEBI" id="CHEBI:15378"/>
        <dbReference type="ChEBI" id="CHEBI:29999"/>
        <dbReference type="ChEBI" id="CHEBI:30616"/>
        <dbReference type="ChEBI" id="CHEBI:83421"/>
        <dbReference type="ChEBI" id="CHEBI:456216"/>
        <dbReference type="EC" id="2.7.11.24"/>
    </reaction>
</comment>
<dbReference type="InterPro" id="IPR008271">
    <property type="entry name" value="Ser/Thr_kinase_AS"/>
</dbReference>
<dbReference type="PROSITE" id="PS01351">
    <property type="entry name" value="MAPK"/>
    <property type="match status" value="1"/>
</dbReference>
<comment type="catalytic activity">
    <reaction evidence="6">
        <text>L-threonyl-[protein] + ATP = O-phospho-L-threonyl-[protein] + ADP + H(+)</text>
        <dbReference type="Rhea" id="RHEA:46608"/>
        <dbReference type="Rhea" id="RHEA-COMP:11060"/>
        <dbReference type="Rhea" id="RHEA-COMP:11605"/>
        <dbReference type="ChEBI" id="CHEBI:15378"/>
        <dbReference type="ChEBI" id="CHEBI:30013"/>
        <dbReference type="ChEBI" id="CHEBI:30616"/>
        <dbReference type="ChEBI" id="CHEBI:61977"/>
        <dbReference type="ChEBI" id="CHEBI:456216"/>
        <dbReference type="EC" id="2.7.11.24"/>
    </reaction>
</comment>
<dbReference type="Gene3D" id="3.30.200.20">
    <property type="entry name" value="Phosphorylase Kinase, domain 1"/>
    <property type="match status" value="1"/>
</dbReference>
<dbReference type="GO" id="GO:0004707">
    <property type="term" value="F:MAP kinase activity"/>
    <property type="evidence" value="ECO:0007669"/>
    <property type="project" value="UniProtKB-EC"/>
</dbReference>
<dbReference type="Proteomes" id="UP000783686">
    <property type="component" value="Unassembled WGS sequence"/>
</dbReference>
<dbReference type="InterPro" id="IPR003527">
    <property type="entry name" value="MAP_kinase_CS"/>
</dbReference>
<dbReference type="Pfam" id="PF00069">
    <property type="entry name" value="Pkinase"/>
    <property type="match status" value="1"/>
</dbReference>
<keyword evidence="2" id="KW-0808">Transferase</keyword>
<evidence type="ECO:0000313" key="10">
    <source>
        <dbReference type="Proteomes" id="UP000614601"/>
    </source>
</evidence>
<dbReference type="InterPro" id="IPR050117">
    <property type="entry name" value="MAPK"/>
</dbReference>
<name>A0A811KDJ4_9BILA</name>
<dbReference type="InterPro" id="IPR011009">
    <property type="entry name" value="Kinase-like_dom_sf"/>
</dbReference>
<evidence type="ECO:0000259" key="8">
    <source>
        <dbReference type="PROSITE" id="PS50011"/>
    </source>
</evidence>
<dbReference type="InterPro" id="IPR000719">
    <property type="entry name" value="Prot_kinase_dom"/>
</dbReference>
<keyword evidence="10" id="KW-1185">Reference proteome</keyword>
<keyword evidence="5" id="KW-0067">ATP-binding</keyword>